<dbReference type="Gene3D" id="2.30.40.10">
    <property type="entry name" value="Urease, subunit C, domain 1"/>
    <property type="match status" value="1"/>
</dbReference>
<evidence type="ECO:0000256" key="6">
    <source>
        <dbReference type="ARBA" id="ARBA00022801"/>
    </source>
</evidence>
<comment type="similarity">
    <text evidence="3">Belongs to the metallo-dependent hydrolases superfamily. ATZ/TRZ family.</text>
</comment>
<dbReference type="InterPro" id="IPR051607">
    <property type="entry name" value="Metallo-dep_hydrolases"/>
</dbReference>
<reference evidence="14 15" key="1">
    <citation type="submission" date="2019-03" db="EMBL/GenBank/DDBJ databases">
        <title>Rhodosporidium diobovatum UCD-FST 08-225 genome sequencing, assembly, and annotation.</title>
        <authorList>
            <person name="Fakankun I.U."/>
            <person name="Fristensky B."/>
            <person name="Levin D.B."/>
        </authorList>
    </citation>
    <scope>NUCLEOTIDE SEQUENCE [LARGE SCALE GENOMIC DNA]</scope>
    <source>
        <strain evidence="14 15">UCD-FST 08-225</strain>
    </source>
</reference>
<evidence type="ECO:0000256" key="9">
    <source>
        <dbReference type="ARBA" id="ARBA00056079"/>
    </source>
</evidence>
<evidence type="ECO:0000256" key="5">
    <source>
        <dbReference type="ARBA" id="ARBA00022723"/>
    </source>
</evidence>
<dbReference type="SUPFAM" id="SSF51338">
    <property type="entry name" value="Composite domain of metallo-dependent hydrolases"/>
    <property type="match status" value="1"/>
</dbReference>
<evidence type="ECO:0000313" key="14">
    <source>
        <dbReference type="EMBL" id="TNY19155.1"/>
    </source>
</evidence>
<dbReference type="GO" id="GO:0046098">
    <property type="term" value="P:guanine metabolic process"/>
    <property type="evidence" value="ECO:0007669"/>
    <property type="project" value="TreeGrafter"/>
</dbReference>
<comment type="caution">
    <text evidence="14">The sequence shown here is derived from an EMBL/GenBank/DDBJ whole genome shotgun (WGS) entry which is preliminary data.</text>
</comment>
<evidence type="ECO:0000256" key="12">
    <source>
        <dbReference type="SAM" id="MobiDB-lite"/>
    </source>
</evidence>
<comment type="catalytic activity">
    <reaction evidence="8">
        <text>guanine + H2O + H(+) = xanthine + NH4(+)</text>
        <dbReference type="Rhea" id="RHEA:14665"/>
        <dbReference type="ChEBI" id="CHEBI:15377"/>
        <dbReference type="ChEBI" id="CHEBI:15378"/>
        <dbReference type="ChEBI" id="CHEBI:16235"/>
        <dbReference type="ChEBI" id="CHEBI:17712"/>
        <dbReference type="ChEBI" id="CHEBI:28938"/>
        <dbReference type="EC" id="3.5.4.3"/>
    </reaction>
</comment>
<dbReference type="InterPro" id="IPR032466">
    <property type="entry name" value="Metal_Hydrolase"/>
</dbReference>
<dbReference type="InterPro" id="IPR011059">
    <property type="entry name" value="Metal-dep_hydrolase_composite"/>
</dbReference>
<dbReference type="PROSITE" id="PS00028">
    <property type="entry name" value="ZINC_FINGER_C2H2_1"/>
    <property type="match status" value="1"/>
</dbReference>
<evidence type="ECO:0000256" key="4">
    <source>
        <dbReference type="ARBA" id="ARBA00012781"/>
    </source>
</evidence>
<sequence>MTLKRRVFHGTFVHPLSLTDTEYLHDALLGVDEAGVIAFVDNGPVSADEVEGRLGERGWAEAQVVRLGKGEFVMPGLIDTHTHAPQYVNLAYGQEFELLDWLQQITFPTEAKFADPAYARRTYEDVVDRVVNSGTTTACWYGTLHQTTKILAAVCHRRGQRAFVGKCNMDRNSAPSYQEESAAQSLADTEDFVAFVRRHCDSPLPPSSAVLPSLTKRFAAPTSLVQPILTPRFAISCSDECLQGLGEMMDRDEHLPLQTHLAENPSEIDFALSLYPGVPSYTAAYDKFRLLRRNTVLAHCVHLSDDELDLIKARQSGIAHCADSNFNLRSGTARVGDMLDKGVKVGLGTDVSGGLSLGILSAIRAASTASKTISFHERDSPSKRVASSTGSVTNPDGVTRPAGFFAKQHLSLSALFYLATLGGAQVANVDERVGNFVVGKEFDALLVQTAPSSPNAANGGAAGSLGETGSIEDEVRAALEGAPTGTRAEAHNPALMTVEDESSERVFEKFLFSGDDRNLGSVFVRGRVIGGARPLAN</sequence>
<dbReference type="Proteomes" id="UP000311382">
    <property type="component" value="Unassembled WGS sequence"/>
</dbReference>
<dbReference type="Gene3D" id="3.20.20.140">
    <property type="entry name" value="Metal-dependent hydrolases"/>
    <property type="match status" value="1"/>
</dbReference>
<dbReference type="InterPro" id="IPR013087">
    <property type="entry name" value="Znf_C2H2_type"/>
</dbReference>
<evidence type="ECO:0000256" key="1">
    <source>
        <dbReference type="ARBA" id="ARBA00001947"/>
    </source>
</evidence>
<dbReference type="FunFam" id="3.20.20.140:FF:000022">
    <property type="entry name" value="Guanine deaminase"/>
    <property type="match status" value="1"/>
</dbReference>
<dbReference type="GO" id="GO:0008270">
    <property type="term" value="F:zinc ion binding"/>
    <property type="evidence" value="ECO:0007669"/>
    <property type="project" value="TreeGrafter"/>
</dbReference>
<evidence type="ECO:0000256" key="11">
    <source>
        <dbReference type="ARBA" id="ARBA00083147"/>
    </source>
</evidence>
<feature type="region of interest" description="Disordered" evidence="12">
    <location>
        <begin position="374"/>
        <end position="393"/>
    </location>
</feature>
<comment type="function">
    <text evidence="9">Catalyzes the hydrolytic deamination of guanine, producing xanthine and ammonia.</text>
</comment>
<dbReference type="EC" id="3.5.4.3" evidence="4"/>
<dbReference type="PANTHER" id="PTHR11271">
    <property type="entry name" value="GUANINE DEAMINASE"/>
    <property type="match status" value="1"/>
</dbReference>
<gene>
    <name evidence="14" type="ORF">DMC30DRAFT_412125</name>
</gene>
<evidence type="ECO:0000256" key="7">
    <source>
        <dbReference type="ARBA" id="ARBA00022833"/>
    </source>
</evidence>
<dbReference type="GO" id="GO:0005829">
    <property type="term" value="C:cytosol"/>
    <property type="evidence" value="ECO:0007669"/>
    <property type="project" value="TreeGrafter"/>
</dbReference>
<dbReference type="InterPro" id="IPR006680">
    <property type="entry name" value="Amidohydro-rel"/>
</dbReference>
<feature type="domain" description="C2H2-type" evidence="13">
    <location>
        <begin position="237"/>
        <end position="260"/>
    </location>
</feature>
<evidence type="ECO:0000256" key="3">
    <source>
        <dbReference type="ARBA" id="ARBA00006745"/>
    </source>
</evidence>
<dbReference type="OrthoDB" id="194468at2759"/>
<dbReference type="GO" id="GO:0008892">
    <property type="term" value="F:guanine deaminase activity"/>
    <property type="evidence" value="ECO:0007669"/>
    <property type="project" value="UniProtKB-EC"/>
</dbReference>
<evidence type="ECO:0000259" key="13">
    <source>
        <dbReference type="PROSITE" id="PS00028"/>
    </source>
</evidence>
<name>A0A5C5FR69_9BASI</name>
<comment type="cofactor">
    <cofactor evidence="1">
        <name>Zn(2+)</name>
        <dbReference type="ChEBI" id="CHEBI:29105"/>
    </cofactor>
</comment>
<protein>
    <recommendedName>
        <fullName evidence="10">Probable guanine deaminase</fullName>
        <ecNumber evidence="4">3.5.4.3</ecNumber>
    </recommendedName>
    <alternativeName>
        <fullName evidence="11">Guanine aminohydrolase</fullName>
    </alternativeName>
</protein>
<evidence type="ECO:0000256" key="10">
    <source>
        <dbReference type="ARBA" id="ARBA00069860"/>
    </source>
</evidence>
<keyword evidence="6" id="KW-0378">Hydrolase</keyword>
<dbReference type="EMBL" id="SOZI01000106">
    <property type="protein sequence ID" value="TNY19155.1"/>
    <property type="molecule type" value="Genomic_DNA"/>
</dbReference>
<organism evidence="14 15">
    <name type="scientific">Rhodotorula diobovata</name>
    <dbReference type="NCBI Taxonomy" id="5288"/>
    <lineage>
        <taxon>Eukaryota</taxon>
        <taxon>Fungi</taxon>
        <taxon>Dikarya</taxon>
        <taxon>Basidiomycota</taxon>
        <taxon>Pucciniomycotina</taxon>
        <taxon>Microbotryomycetes</taxon>
        <taxon>Sporidiobolales</taxon>
        <taxon>Sporidiobolaceae</taxon>
        <taxon>Rhodotorula</taxon>
    </lineage>
</organism>
<evidence type="ECO:0000256" key="8">
    <source>
        <dbReference type="ARBA" id="ARBA00051148"/>
    </source>
</evidence>
<dbReference type="Pfam" id="PF01979">
    <property type="entry name" value="Amidohydro_1"/>
    <property type="match status" value="1"/>
</dbReference>
<proteinExistence type="inferred from homology"/>
<keyword evidence="7" id="KW-0862">Zinc</keyword>
<dbReference type="PANTHER" id="PTHR11271:SF6">
    <property type="entry name" value="GUANINE DEAMINASE"/>
    <property type="match status" value="1"/>
</dbReference>
<keyword evidence="15" id="KW-1185">Reference proteome</keyword>
<comment type="pathway">
    <text evidence="2">Purine metabolism; guanine degradation; xanthine from guanine: step 1/1.</text>
</comment>
<evidence type="ECO:0000313" key="15">
    <source>
        <dbReference type="Proteomes" id="UP000311382"/>
    </source>
</evidence>
<evidence type="ECO:0000256" key="2">
    <source>
        <dbReference type="ARBA" id="ARBA00004984"/>
    </source>
</evidence>
<accession>A0A5C5FR69</accession>
<dbReference type="STRING" id="5288.A0A5C5FR69"/>
<dbReference type="SUPFAM" id="SSF51556">
    <property type="entry name" value="Metallo-dependent hydrolases"/>
    <property type="match status" value="1"/>
</dbReference>
<dbReference type="AlphaFoldDB" id="A0A5C5FR69"/>
<keyword evidence="5" id="KW-0479">Metal-binding</keyword>